<comment type="similarity">
    <text evidence="2">Belongs to the CREG family.</text>
</comment>
<keyword evidence="7" id="KW-0812">Transmembrane</keyword>
<dbReference type="PANTHER" id="PTHR13343:SF15">
    <property type="entry name" value="PROTEIN CREG2"/>
    <property type="match status" value="1"/>
</dbReference>
<dbReference type="FunFam" id="2.30.110.10:FF:000004">
    <property type="entry name" value="Cellular repressor of E1A-stimulated genes 1"/>
    <property type="match status" value="1"/>
</dbReference>
<dbReference type="GO" id="GO:0005615">
    <property type="term" value="C:extracellular space"/>
    <property type="evidence" value="ECO:0007669"/>
    <property type="project" value="TreeGrafter"/>
</dbReference>
<dbReference type="EMBL" id="JAERUA010000005">
    <property type="protein sequence ID" value="KAI1899856.1"/>
    <property type="molecule type" value="Genomic_DNA"/>
</dbReference>
<dbReference type="GO" id="GO:0012505">
    <property type="term" value="C:endomembrane system"/>
    <property type="evidence" value="ECO:0007669"/>
    <property type="project" value="UniProtKB-ARBA"/>
</dbReference>
<dbReference type="PANTHER" id="PTHR13343">
    <property type="entry name" value="CREG1 PROTEIN"/>
    <property type="match status" value="1"/>
</dbReference>
<feature type="transmembrane region" description="Helical" evidence="7">
    <location>
        <begin position="56"/>
        <end position="76"/>
    </location>
</feature>
<keyword evidence="4" id="KW-0732">Signal</keyword>
<organism evidence="9 10">
    <name type="scientific">Albula goreensis</name>
    <dbReference type="NCBI Taxonomy" id="1534307"/>
    <lineage>
        <taxon>Eukaryota</taxon>
        <taxon>Metazoa</taxon>
        <taxon>Chordata</taxon>
        <taxon>Craniata</taxon>
        <taxon>Vertebrata</taxon>
        <taxon>Euteleostomi</taxon>
        <taxon>Actinopterygii</taxon>
        <taxon>Neopterygii</taxon>
        <taxon>Teleostei</taxon>
        <taxon>Albuliformes</taxon>
        <taxon>Albulidae</taxon>
        <taxon>Albula</taxon>
    </lineage>
</organism>
<evidence type="ECO:0000256" key="5">
    <source>
        <dbReference type="ARBA" id="ARBA00023180"/>
    </source>
</evidence>
<dbReference type="InterPro" id="IPR055343">
    <property type="entry name" value="CREG_beta-barrel"/>
</dbReference>
<proteinExistence type="inferred from homology"/>
<dbReference type="AlphaFoldDB" id="A0A8T3DV68"/>
<comment type="subcellular location">
    <subcellularLocation>
        <location evidence="1">Secreted</location>
    </subcellularLocation>
</comment>
<dbReference type="Gene3D" id="2.30.110.10">
    <property type="entry name" value="Electron Transport, Fmn-binding Protein, Chain A"/>
    <property type="match status" value="1"/>
</dbReference>
<feature type="domain" description="CREG-like beta-barrel" evidence="8">
    <location>
        <begin position="165"/>
        <end position="331"/>
    </location>
</feature>
<evidence type="ECO:0000256" key="3">
    <source>
        <dbReference type="ARBA" id="ARBA00022525"/>
    </source>
</evidence>
<evidence type="ECO:0000256" key="4">
    <source>
        <dbReference type="ARBA" id="ARBA00022729"/>
    </source>
</evidence>
<keyword evidence="10" id="KW-1185">Reference proteome</keyword>
<evidence type="ECO:0000256" key="2">
    <source>
        <dbReference type="ARBA" id="ARBA00009230"/>
    </source>
</evidence>
<evidence type="ECO:0000256" key="1">
    <source>
        <dbReference type="ARBA" id="ARBA00004613"/>
    </source>
</evidence>
<comment type="caution">
    <text evidence="9">The sequence shown here is derived from an EMBL/GenBank/DDBJ whole genome shotgun (WGS) entry which is preliminary data.</text>
</comment>
<evidence type="ECO:0000256" key="7">
    <source>
        <dbReference type="SAM" id="Phobius"/>
    </source>
</evidence>
<dbReference type="Proteomes" id="UP000829720">
    <property type="component" value="Unassembled WGS sequence"/>
</dbReference>
<evidence type="ECO:0000313" key="9">
    <source>
        <dbReference type="EMBL" id="KAI1899856.1"/>
    </source>
</evidence>
<accession>A0A8T3DV68</accession>
<dbReference type="GO" id="GO:0005737">
    <property type="term" value="C:cytoplasm"/>
    <property type="evidence" value="ECO:0007669"/>
    <property type="project" value="UniProtKB-ARBA"/>
</dbReference>
<dbReference type="InterPro" id="IPR012349">
    <property type="entry name" value="Split_barrel_FMN-bd"/>
</dbReference>
<name>A0A8T3DV68_9TELE</name>
<dbReference type="SUPFAM" id="SSF50475">
    <property type="entry name" value="FMN-binding split barrel"/>
    <property type="match status" value="1"/>
</dbReference>
<keyword evidence="5" id="KW-0325">Glycoprotein</keyword>
<keyword evidence="3" id="KW-0964">Secreted</keyword>
<evidence type="ECO:0000256" key="6">
    <source>
        <dbReference type="SAM" id="MobiDB-lite"/>
    </source>
</evidence>
<gene>
    <name evidence="9" type="ORF">AGOR_G00066080</name>
</gene>
<evidence type="ECO:0000313" key="10">
    <source>
        <dbReference type="Proteomes" id="UP000829720"/>
    </source>
</evidence>
<dbReference type="Pfam" id="PF13883">
    <property type="entry name" value="CREG_beta-barrel"/>
    <property type="match status" value="1"/>
</dbReference>
<keyword evidence="7" id="KW-1133">Transmembrane helix</keyword>
<evidence type="ECO:0000259" key="8">
    <source>
        <dbReference type="Pfam" id="PF13883"/>
    </source>
</evidence>
<sequence length="335" mass="36693">MLICSDCCAATCFPVAPGRGAVYTQLVFSKTCSPSSDIKANGLGYENSIRRRQMELNFFLAICVAVFSLSDGYAILNSVSWAITGDDEGELETASNEEAAPALLGDTSSIWKQAFPTSVHDADVGKRSEPPLETGDLKQGSASPRMFSYRVEGVKPTTGAPPPPPPSEDIARTARYIAHYSDLGFLATISTVDRIKGKPFGNIFTVSDGPTDNSTGVPYFYVTPMDSTVINLRSNPFVSLTFSDGKRNFCGETTYDQEEPKCATLTLTGQMEDVGPEEVEFAREAMFSRHPVLKKLPAEHKWFFMKLSLEQAWLQDWMGGVLLIPLDEYLKAAPY</sequence>
<keyword evidence="7" id="KW-0472">Membrane</keyword>
<feature type="compositionally biased region" description="Basic and acidic residues" evidence="6">
    <location>
        <begin position="121"/>
        <end position="130"/>
    </location>
</feature>
<dbReference type="OrthoDB" id="9869319at2759"/>
<protein>
    <recommendedName>
        <fullName evidence="8">CREG-like beta-barrel domain-containing protein</fullName>
    </recommendedName>
</protein>
<feature type="region of interest" description="Disordered" evidence="6">
    <location>
        <begin position="121"/>
        <end position="141"/>
    </location>
</feature>
<reference evidence="9" key="1">
    <citation type="submission" date="2021-01" db="EMBL/GenBank/DDBJ databases">
        <authorList>
            <person name="Zahm M."/>
            <person name="Roques C."/>
            <person name="Cabau C."/>
            <person name="Klopp C."/>
            <person name="Donnadieu C."/>
            <person name="Jouanno E."/>
            <person name="Lampietro C."/>
            <person name="Louis A."/>
            <person name="Herpin A."/>
            <person name="Echchiki A."/>
            <person name="Berthelot C."/>
            <person name="Parey E."/>
            <person name="Roest-Crollius H."/>
            <person name="Braasch I."/>
            <person name="Postlethwait J."/>
            <person name="Bobe J."/>
            <person name="Montfort J."/>
            <person name="Bouchez O."/>
            <person name="Begum T."/>
            <person name="Mejri S."/>
            <person name="Adams A."/>
            <person name="Chen W.-J."/>
            <person name="Guiguen Y."/>
        </authorList>
    </citation>
    <scope>NUCLEOTIDE SEQUENCE</scope>
    <source>
        <tissue evidence="9">Blood</tissue>
    </source>
</reference>